<name>A0A0F0HAD6_LENAE</name>
<dbReference type="EMBL" id="JYJG01000055">
    <property type="protein sequence ID" value="KJK50588.1"/>
    <property type="molecule type" value="Genomic_DNA"/>
</dbReference>
<feature type="chain" id="PRO_5002441887" description="Peptidase C39-like domain-containing protein" evidence="1">
    <location>
        <begin position="24"/>
        <end position="308"/>
    </location>
</feature>
<comment type="caution">
    <text evidence="2">The sequence shown here is derived from an EMBL/GenBank/DDBJ whole genome shotgun (WGS) entry which is preliminary data.</text>
</comment>
<accession>A0A0F0HAD6</accession>
<organism evidence="2 3">
    <name type="scientific">Lentzea aerocolonigenes</name>
    <name type="common">Lechevalieria aerocolonigenes</name>
    <name type="synonym">Saccharothrix aerocolonigenes</name>
    <dbReference type="NCBI Taxonomy" id="68170"/>
    <lineage>
        <taxon>Bacteria</taxon>
        <taxon>Bacillati</taxon>
        <taxon>Actinomycetota</taxon>
        <taxon>Actinomycetes</taxon>
        <taxon>Pseudonocardiales</taxon>
        <taxon>Pseudonocardiaceae</taxon>
        <taxon>Lentzea</taxon>
    </lineage>
</organism>
<feature type="signal peptide" evidence="1">
    <location>
        <begin position="1"/>
        <end position="23"/>
    </location>
</feature>
<dbReference type="OrthoDB" id="3697562at2"/>
<dbReference type="AlphaFoldDB" id="A0A0F0HAD6"/>
<sequence length="308" mass="32794">MIRQAIIAAATLSTLALPAVALADPIIGQPVPCTKVTDLVGPDFSVKQCGVSDVDQFRAGLENNGGAYCGPTSLYNVLHYWAHEKNAPVGWLTTKVKDLDPQDQADYNVITNSVGRIGVDAKYTSKGTNLGNLRAAWNIATKPARDAGWSTATSGIDTNISADFAGDLARKLARGPVQMVYGRYSDGPADSLQRGGGHIVTVVSVDGSFDGTTVQVRYMDPGRASDHGIGDYLKTQSDYATVNATLTKKTVVEWIPTKNNPENDLGDIAIPGTFRTVTRWQLTTPGSTATTTQLVEGFSWFDMAPPVG</sequence>
<proteinExistence type="predicted"/>
<dbReference type="RefSeq" id="WP_045311138.1">
    <property type="nucleotide sequence ID" value="NZ_JYJG01000055.1"/>
</dbReference>
<gene>
    <name evidence="2" type="ORF">UK23_10020</name>
</gene>
<evidence type="ECO:0000313" key="3">
    <source>
        <dbReference type="Proteomes" id="UP000033393"/>
    </source>
</evidence>
<dbReference type="PATRIC" id="fig|68170.10.peg.388"/>
<protein>
    <recommendedName>
        <fullName evidence="4">Peptidase C39-like domain-containing protein</fullName>
    </recommendedName>
</protein>
<dbReference type="Proteomes" id="UP000033393">
    <property type="component" value="Unassembled WGS sequence"/>
</dbReference>
<keyword evidence="3" id="KW-1185">Reference proteome</keyword>
<reference evidence="2 3" key="1">
    <citation type="submission" date="2015-02" db="EMBL/GenBank/DDBJ databases">
        <authorList>
            <person name="Ju K.-S."/>
            <person name="Doroghazi J.R."/>
            <person name="Metcalf W."/>
        </authorList>
    </citation>
    <scope>NUCLEOTIDE SEQUENCE [LARGE SCALE GENOMIC DNA]</scope>
    <source>
        <strain evidence="2 3">NRRL B-16140</strain>
    </source>
</reference>
<evidence type="ECO:0008006" key="4">
    <source>
        <dbReference type="Google" id="ProtNLM"/>
    </source>
</evidence>
<keyword evidence="1" id="KW-0732">Signal</keyword>
<evidence type="ECO:0000256" key="1">
    <source>
        <dbReference type="SAM" id="SignalP"/>
    </source>
</evidence>
<evidence type="ECO:0000313" key="2">
    <source>
        <dbReference type="EMBL" id="KJK50588.1"/>
    </source>
</evidence>